<organism evidence="1 2">
    <name type="scientific">Sphingomonas alpina</name>
    <dbReference type="NCBI Taxonomy" id="653931"/>
    <lineage>
        <taxon>Bacteria</taxon>
        <taxon>Pseudomonadati</taxon>
        <taxon>Pseudomonadota</taxon>
        <taxon>Alphaproteobacteria</taxon>
        <taxon>Sphingomonadales</taxon>
        <taxon>Sphingomonadaceae</taxon>
        <taxon>Sphingomonas</taxon>
    </lineage>
</organism>
<reference evidence="1 2" key="1">
    <citation type="submission" date="2020-09" db="EMBL/GenBank/DDBJ databases">
        <title>Sphingomonas sp., a new species isolated from pork steak.</title>
        <authorList>
            <person name="Heidler von Heilborn D."/>
        </authorList>
    </citation>
    <scope>NUCLEOTIDE SEQUENCE [LARGE SCALE GENOMIC DNA]</scope>
    <source>
        <strain evidence="2">S8-3T</strain>
    </source>
</reference>
<dbReference type="AlphaFoldDB" id="A0A7H0LGK0"/>
<proteinExistence type="predicted"/>
<name>A0A7H0LGK0_9SPHN</name>
<dbReference type="KEGG" id="spap:H3Z74_19085"/>
<sequence>MSLLARRLPLDPPKRDLAEIDAPEGVAGQLVRVATARVVLLDHALLAHDLPALSDAALRAVDQDPVAAREAWIVDHAGLVSPTQAAQTEVNTPIATIGAPRPAWRPPRYGRAAVLRTEGPGSADHLLLDLKGVGRGAGHVPARAHHSSGLCSLREALREVLMEAIIAAIFARAAPDLWTVPTYAVLDLGFDVLTHRGEQLPAAVLVRRAHARDQDEPVLPWRSSTGERVRLEIELLLRAYGLTSSNAGSRHHLQATADGSRIAYVDGAFEPVDPGIRAKVEAALDGTDAATCDGINIQLARFDRQAGVRARLVDFGHYEVRRRFDRALVSMVCDAPHRWGAYLARGDSPQPDPVLAAPLKHWAREEAAAVGGLSRASSDPPTLWADATARAFRAGEMSGKDIADAIAQAAREIG</sequence>
<gene>
    <name evidence="1" type="ORF">H3Z74_19085</name>
</gene>
<keyword evidence="2" id="KW-1185">Reference proteome</keyword>
<evidence type="ECO:0000313" key="2">
    <source>
        <dbReference type="Proteomes" id="UP000516148"/>
    </source>
</evidence>
<protein>
    <submittedName>
        <fullName evidence="1">Uncharacterized protein</fullName>
    </submittedName>
</protein>
<dbReference type="EMBL" id="CP061038">
    <property type="protein sequence ID" value="QNQ08803.1"/>
    <property type="molecule type" value="Genomic_DNA"/>
</dbReference>
<dbReference type="RefSeq" id="WP_187761130.1">
    <property type="nucleotide sequence ID" value="NZ_CP061038.1"/>
</dbReference>
<evidence type="ECO:0000313" key="1">
    <source>
        <dbReference type="EMBL" id="QNQ08803.1"/>
    </source>
</evidence>
<accession>A0A7H0LGK0</accession>
<dbReference type="Proteomes" id="UP000516148">
    <property type="component" value="Chromosome"/>
</dbReference>